<evidence type="ECO:0000313" key="1">
    <source>
        <dbReference type="EMBL" id="MCE5166104.1"/>
    </source>
</evidence>
<protein>
    <submittedName>
        <fullName evidence="1">Uncharacterized protein</fullName>
    </submittedName>
</protein>
<gene>
    <name evidence="1" type="ORF">HAX54_014783</name>
</gene>
<accession>A0ABS8Y7L8</accession>
<reference evidence="1 2" key="1">
    <citation type="journal article" date="2021" name="BMC Genomics">
        <title>Datura genome reveals duplications of psychoactive alkaloid biosynthetic genes and high mutation rate following tissue culture.</title>
        <authorList>
            <person name="Rajewski A."/>
            <person name="Carter-House D."/>
            <person name="Stajich J."/>
            <person name="Litt A."/>
        </authorList>
    </citation>
    <scope>NUCLEOTIDE SEQUENCE [LARGE SCALE GENOMIC DNA]</scope>
    <source>
        <strain evidence="1">AR-01</strain>
    </source>
</reference>
<evidence type="ECO:0000313" key="2">
    <source>
        <dbReference type="Proteomes" id="UP000823775"/>
    </source>
</evidence>
<organism evidence="1 2">
    <name type="scientific">Datura stramonium</name>
    <name type="common">Jimsonweed</name>
    <name type="synonym">Common thornapple</name>
    <dbReference type="NCBI Taxonomy" id="4076"/>
    <lineage>
        <taxon>Eukaryota</taxon>
        <taxon>Viridiplantae</taxon>
        <taxon>Streptophyta</taxon>
        <taxon>Embryophyta</taxon>
        <taxon>Tracheophyta</taxon>
        <taxon>Spermatophyta</taxon>
        <taxon>Magnoliopsida</taxon>
        <taxon>eudicotyledons</taxon>
        <taxon>Gunneridae</taxon>
        <taxon>Pentapetalae</taxon>
        <taxon>asterids</taxon>
        <taxon>lamiids</taxon>
        <taxon>Solanales</taxon>
        <taxon>Solanaceae</taxon>
        <taxon>Solanoideae</taxon>
        <taxon>Datureae</taxon>
        <taxon>Datura</taxon>
    </lineage>
</organism>
<proteinExistence type="predicted"/>
<name>A0ABS8Y7L8_DATST</name>
<dbReference type="EMBL" id="JACEIK010019279">
    <property type="protein sequence ID" value="MCE5166104.1"/>
    <property type="molecule type" value="Genomic_DNA"/>
</dbReference>
<comment type="caution">
    <text evidence="1">The sequence shown here is derived from an EMBL/GenBank/DDBJ whole genome shotgun (WGS) entry which is preliminary data.</text>
</comment>
<dbReference type="Proteomes" id="UP000823775">
    <property type="component" value="Unassembled WGS sequence"/>
</dbReference>
<keyword evidence="2" id="KW-1185">Reference proteome</keyword>
<sequence>MTSNDAGMGEEALMAEHPAERSLDIESDSECRVAYANAPGQCCCAPAIARGRGFYAFLIALGQGCLVHAIAPGEGCLTHALLLRRARCCAKDAASPLLA</sequence>